<evidence type="ECO:0000313" key="2">
    <source>
        <dbReference type="EMBL" id="KAK5953074.1"/>
    </source>
</evidence>
<feature type="compositionally biased region" description="Low complexity" evidence="1">
    <location>
        <begin position="62"/>
        <end position="88"/>
    </location>
</feature>
<gene>
    <name evidence="2" type="ORF">OHC33_005642</name>
</gene>
<dbReference type="Proteomes" id="UP001316803">
    <property type="component" value="Unassembled WGS sequence"/>
</dbReference>
<feature type="compositionally biased region" description="Polar residues" evidence="1">
    <location>
        <begin position="26"/>
        <end position="37"/>
    </location>
</feature>
<proteinExistence type="predicted"/>
<feature type="compositionally biased region" description="Polar residues" evidence="1">
    <location>
        <begin position="1"/>
        <end position="12"/>
    </location>
</feature>
<feature type="compositionally biased region" description="Low complexity" evidence="1">
    <location>
        <begin position="173"/>
        <end position="185"/>
    </location>
</feature>
<comment type="caution">
    <text evidence="2">The sequence shown here is derived from an EMBL/GenBank/DDBJ whole genome shotgun (WGS) entry which is preliminary data.</text>
</comment>
<feature type="compositionally biased region" description="Pro residues" evidence="1">
    <location>
        <begin position="194"/>
        <end position="203"/>
    </location>
</feature>
<keyword evidence="3" id="KW-1185">Reference proteome</keyword>
<protein>
    <submittedName>
        <fullName evidence="2">Uncharacterized protein</fullName>
    </submittedName>
</protein>
<dbReference type="AlphaFoldDB" id="A0AAN8I5J3"/>
<sequence>MSKDTTYTQSSGYDAGRGTSDDDTFTQRSESGDSATNDGGRDEDNGQDKSMFSTPVRPPNLEETSASEGASEPSSSEHASTPAPSPEAGSIASSSGADPLTSPQSPSQRSDTTSRSLTPKADPTLREARDFLSAEEASQGETISSLEPMTPREPSTNPSTRANTQEPADRAVPPRSSPSSSFTPSQGRQESTPPRLPSLPPLSPDTAELLQQPTPLNLQPANTQTQTQTTNVPPPASNP</sequence>
<feature type="compositionally biased region" description="Polar residues" evidence="1">
    <location>
        <begin position="91"/>
        <end position="117"/>
    </location>
</feature>
<feature type="compositionally biased region" description="Low complexity" evidence="1">
    <location>
        <begin position="209"/>
        <end position="231"/>
    </location>
</feature>
<feature type="compositionally biased region" description="Polar residues" evidence="1">
    <location>
        <begin position="139"/>
        <end position="166"/>
    </location>
</feature>
<reference evidence="2 3" key="1">
    <citation type="submission" date="2022-12" db="EMBL/GenBank/DDBJ databases">
        <title>Genomic features and morphological characterization of a novel Knufia sp. strain isolated from spacecraft assembly facility.</title>
        <authorList>
            <person name="Teixeira M."/>
            <person name="Chander A.M."/>
            <person name="Stajich J.E."/>
            <person name="Venkateswaran K."/>
        </authorList>
    </citation>
    <scope>NUCLEOTIDE SEQUENCE [LARGE SCALE GENOMIC DNA]</scope>
    <source>
        <strain evidence="2 3">FJI-L2-BK-P2</strain>
    </source>
</reference>
<evidence type="ECO:0000313" key="3">
    <source>
        <dbReference type="Proteomes" id="UP001316803"/>
    </source>
</evidence>
<name>A0AAN8I5J3_9EURO</name>
<dbReference type="EMBL" id="JAKLMC020000012">
    <property type="protein sequence ID" value="KAK5953074.1"/>
    <property type="molecule type" value="Genomic_DNA"/>
</dbReference>
<evidence type="ECO:0000256" key="1">
    <source>
        <dbReference type="SAM" id="MobiDB-lite"/>
    </source>
</evidence>
<accession>A0AAN8I5J3</accession>
<organism evidence="2 3">
    <name type="scientific">Knufia fluminis</name>
    <dbReference type="NCBI Taxonomy" id="191047"/>
    <lineage>
        <taxon>Eukaryota</taxon>
        <taxon>Fungi</taxon>
        <taxon>Dikarya</taxon>
        <taxon>Ascomycota</taxon>
        <taxon>Pezizomycotina</taxon>
        <taxon>Eurotiomycetes</taxon>
        <taxon>Chaetothyriomycetidae</taxon>
        <taxon>Chaetothyriales</taxon>
        <taxon>Trichomeriaceae</taxon>
        <taxon>Knufia</taxon>
    </lineage>
</organism>
<feature type="region of interest" description="Disordered" evidence="1">
    <location>
        <begin position="1"/>
        <end position="239"/>
    </location>
</feature>
<feature type="compositionally biased region" description="Basic and acidic residues" evidence="1">
    <location>
        <begin position="123"/>
        <end position="132"/>
    </location>
</feature>